<feature type="signal peptide" evidence="2">
    <location>
        <begin position="1"/>
        <end position="22"/>
    </location>
</feature>
<keyword evidence="2" id="KW-0732">Signal</keyword>
<dbReference type="PANTHER" id="PTHR34721:SF10">
    <property type="entry name" value="ACTIVIN TYPES I AND II RECEPTOR DOMAIN-CONTAINING PROTEIN-RELATED"/>
    <property type="match status" value="1"/>
</dbReference>
<accession>A0A0R3PS04</accession>
<name>A0A0R3PS04_ANGCS</name>
<feature type="chain" id="PRO_5043130313" evidence="2">
    <location>
        <begin position="23"/>
        <end position="142"/>
    </location>
</feature>
<evidence type="ECO:0000313" key="5">
    <source>
        <dbReference type="WBParaSite" id="ACOC_0000835301-mRNA-1"/>
    </source>
</evidence>
<dbReference type="OMA" id="GEVCCCK"/>
<keyword evidence="4" id="KW-1185">Reference proteome</keyword>
<reference evidence="5" key="1">
    <citation type="submission" date="2017-02" db="UniProtKB">
        <authorList>
            <consortium name="WormBaseParasite"/>
        </authorList>
    </citation>
    <scope>IDENTIFICATION</scope>
</reference>
<dbReference type="OrthoDB" id="5855683at2759"/>
<reference evidence="3 4" key="2">
    <citation type="submission" date="2018-11" db="EMBL/GenBank/DDBJ databases">
        <authorList>
            <consortium name="Pathogen Informatics"/>
        </authorList>
    </citation>
    <scope>NUCLEOTIDE SEQUENCE [LARGE SCALE GENOMIC DNA]</scope>
    <source>
        <strain evidence="3 4">Costa Rica</strain>
    </source>
</reference>
<dbReference type="Proteomes" id="UP000267027">
    <property type="component" value="Unassembled WGS sequence"/>
</dbReference>
<gene>
    <name evidence="3" type="ORF">ACOC_LOCUS8354</name>
</gene>
<dbReference type="WBParaSite" id="ACOC_0000835301-mRNA-1">
    <property type="protein sequence ID" value="ACOC_0000835301-mRNA-1"/>
    <property type="gene ID" value="ACOC_0000835301"/>
</dbReference>
<sequence length="142" mass="16111">MRRASAFASAFLLLLLVPSDLTLRCHLHHEIWEDGHKLEIKPDVCSTNRYCVSAIYHDPDPVRKNGYSLGCDRVDCEQSDDPSQEKIWRTMPGGGGMKCRKHRDYGSQGEVCCCKTDMCNEMNTPALVLFITPLFAFSILVW</sequence>
<keyword evidence="1" id="KW-0812">Transmembrane</keyword>
<feature type="transmembrane region" description="Helical" evidence="1">
    <location>
        <begin position="122"/>
        <end position="141"/>
    </location>
</feature>
<protein>
    <submittedName>
        <fullName evidence="5">Activin_recp domain-containing protein</fullName>
    </submittedName>
</protein>
<proteinExistence type="predicted"/>
<keyword evidence="1" id="KW-0472">Membrane</keyword>
<dbReference type="AlphaFoldDB" id="A0A0R3PS04"/>
<evidence type="ECO:0000256" key="2">
    <source>
        <dbReference type="SAM" id="SignalP"/>
    </source>
</evidence>
<evidence type="ECO:0000313" key="4">
    <source>
        <dbReference type="Proteomes" id="UP000267027"/>
    </source>
</evidence>
<evidence type="ECO:0000256" key="1">
    <source>
        <dbReference type="SAM" id="Phobius"/>
    </source>
</evidence>
<dbReference type="PANTHER" id="PTHR34721">
    <property type="entry name" value="PROTEIN CBG09734"/>
    <property type="match status" value="1"/>
</dbReference>
<evidence type="ECO:0000313" key="3">
    <source>
        <dbReference type="EMBL" id="VDM59939.1"/>
    </source>
</evidence>
<organism evidence="5">
    <name type="scientific">Angiostrongylus costaricensis</name>
    <name type="common">Nematode worm</name>
    <dbReference type="NCBI Taxonomy" id="334426"/>
    <lineage>
        <taxon>Eukaryota</taxon>
        <taxon>Metazoa</taxon>
        <taxon>Ecdysozoa</taxon>
        <taxon>Nematoda</taxon>
        <taxon>Chromadorea</taxon>
        <taxon>Rhabditida</taxon>
        <taxon>Rhabditina</taxon>
        <taxon>Rhabditomorpha</taxon>
        <taxon>Strongyloidea</taxon>
        <taxon>Metastrongylidae</taxon>
        <taxon>Angiostrongylus</taxon>
    </lineage>
</organism>
<keyword evidence="1" id="KW-1133">Transmembrane helix</keyword>
<dbReference type="EMBL" id="UYYA01004146">
    <property type="protein sequence ID" value="VDM59939.1"/>
    <property type="molecule type" value="Genomic_DNA"/>
</dbReference>